<reference evidence="2 3" key="1">
    <citation type="submission" date="2017-04" db="EMBL/GenBank/DDBJ databases">
        <title>Draft genome sequence of Marssonina coronaria NL1: causal agent of apple blotch.</title>
        <authorList>
            <person name="Cheng Q."/>
        </authorList>
    </citation>
    <scope>NUCLEOTIDE SEQUENCE [LARGE SCALE GENOMIC DNA]</scope>
    <source>
        <strain evidence="2 3">NL1</strain>
    </source>
</reference>
<gene>
    <name evidence="2" type="ORF">B2J93_6304</name>
</gene>
<evidence type="ECO:0000256" key="1">
    <source>
        <dbReference type="SAM" id="MobiDB-lite"/>
    </source>
</evidence>
<evidence type="ECO:0000313" key="3">
    <source>
        <dbReference type="Proteomes" id="UP000242519"/>
    </source>
</evidence>
<dbReference type="AlphaFoldDB" id="A0A218ZEF8"/>
<accession>A0A218ZEF8</accession>
<comment type="caution">
    <text evidence="2">The sequence shown here is derived from an EMBL/GenBank/DDBJ whole genome shotgun (WGS) entry which is preliminary data.</text>
</comment>
<dbReference type="Proteomes" id="UP000242519">
    <property type="component" value="Unassembled WGS sequence"/>
</dbReference>
<keyword evidence="3" id="KW-1185">Reference proteome</keyword>
<proteinExistence type="predicted"/>
<evidence type="ECO:0000313" key="2">
    <source>
        <dbReference type="EMBL" id="OWP05980.1"/>
    </source>
</evidence>
<sequence length="155" mass="17563">MDPTPQAKDEDENGGLFNMDLALSNPEADNENGQGREAEKKVPRDFQSEEDFQSQLRDWRPRVERGDLYKALNLPVDSPSKPTSQNILHAIEELYFYRRYAEAKRVTEEALRGTGLVGEFRGVLEGYLERCCRKLGESVGIGQRAEKGAKEKADE</sequence>
<dbReference type="OrthoDB" id="3938544at2759"/>
<name>A0A218ZEF8_9HELO</name>
<dbReference type="STRING" id="503106.A0A218ZEF8"/>
<organism evidence="2 3">
    <name type="scientific">Diplocarpon coronariae</name>
    <dbReference type="NCBI Taxonomy" id="2795749"/>
    <lineage>
        <taxon>Eukaryota</taxon>
        <taxon>Fungi</taxon>
        <taxon>Dikarya</taxon>
        <taxon>Ascomycota</taxon>
        <taxon>Pezizomycotina</taxon>
        <taxon>Leotiomycetes</taxon>
        <taxon>Helotiales</taxon>
        <taxon>Drepanopezizaceae</taxon>
        <taxon>Diplocarpon</taxon>
    </lineage>
</organism>
<feature type="compositionally biased region" description="Basic and acidic residues" evidence="1">
    <location>
        <begin position="34"/>
        <end position="47"/>
    </location>
</feature>
<protein>
    <submittedName>
        <fullName evidence="2">Uncharacterized protein</fullName>
    </submittedName>
</protein>
<dbReference type="InParanoid" id="A0A218ZEF8"/>
<dbReference type="EMBL" id="MZNU01000059">
    <property type="protein sequence ID" value="OWP05980.1"/>
    <property type="molecule type" value="Genomic_DNA"/>
</dbReference>
<feature type="region of interest" description="Disordered" evidence="1">
    <location>
        <begin position="1"/>
        <end position="55"/>
    </location>
</feature>